<dbReference type="GeneID" id="35593819"/>
<dbReference type="RefSeq" id="WP_103426817.1">
    <property type="nucleotide sequence ID" value="NZ_CP026309.1"/>
</dbReference>
<keyword evidence="3" id="KW-1185">Reference proteome</keyword>
<keyword evidence="1" id="KW-0472">Membrane</keyword>
<evidence type="ECO:0000256" key="1">
    <source>
        <dbReference type="SAM" id="Phobius"/>
    </source>
</evidence>
<organism evidence="2 3">
    <name type="scientific">Salinigranum rubrum</name>
    <dbReference type="NCBI Taxonomy" id="755307"/>
    <lineage>
        <taxon>Archaea</taxon>
        <taxon>Methanobacteriati</taxon>
        <taxon>Methanobacteriota</taxon>
        <taxon>Stenosarchaea group</taxon>
        <taxon>Halobacteria</taxon>
        <taxon>Halobacteriales</taxon>
        <taxon>Haloferacaceae</taxon>
        <taxon>Salinigranum</taxon>
    </lineage>
</organism>
<protein>
    <submittedName>
        <fullName evidence="2">Uncharacterized protein</fullName>
    </submittedName>
</protein>
<dbReference type="KEGG" id="srub:C2R22_16965"/>
<reference evidence="2 3" key="1">
    <citation type="submission" date="2018-01" db="EMBL/GenBank/DDBJ databases">
        <title>Complete genome sequence of Salinigranum rubrum GX10T, an extremely halophilic archaeon isolated from a marine solar saltern.</title>
        <authorList>
            <person name="Han S."/>
        </authorList>
    </citation>
    <scope>NUCLEOTIDE SEQUENCE [LARGE SCALE GENOMIC DNA]</scope>
    <source>
        <strain evidence="2 3">GX10</strain>
    </source>
</reference>
<evidence type="ECO:0000313" key="2">
    <source>
        <dbReference type="EMBL" id="AUV83128.1"/>
    </source>
</evidence>
<name>A0A2I8VMI8_9EURY</name>
<gene>
    <name evidence="2" type="ORF">C2R22_16965</name>
</gene>
<accession>A0A2I8VMI8</accession>
<dbReference type="AlphaFoldDB" id="A0A2I8VMI8"/>
<keyword evidence="1" id="KW-1133">Transmembrane helix</keyword>
<feature type="transmembrane region" description="Helical" evidence="1">
    <location>
        <begin position="53"/>
        <end position="76"/>
    </location>
</feature>
<proteinExistence type="predicted"/>
<dbReference type="EMBL" id="CP026309">
    <property type="protein sequence ID" value="AUV83128.1"/>
    <property type="molecule type" value="Genomic_DNA"/>
</dbReference>
<evidence type="ECO:0000313" key="3">
    <source>
        <dbReference type="Proteomes" id="UP000236584"/>
    </source>
</evidence>
<feature type="transmembrane region" description="Helical" evidence="1">
    <location>
        <begin position="23"/>
        <end position="47"/>
    </location>
</feature>
<sequence>MASSIPIPAGRSLTETLRRVETAVWSLCTVATAVFLVACVVGAFLVASRPVGLPVATSLVSVVVGTLVFVVADVVFE</sequence>
<dbReference type="Proteomes" id="UP000236584">
    <property type="component" value="Chromosome"/>
</dbReference>
<keyword evidence="1" id="KW-0812">Transmembrane</keyword>